<sequence length="417" mass="46798">MPLLLTNVRLETGYIYDQSFVTATKTAIFDVLIENGKFINIAPTIEVSGNDVIIIDAKQQLLVPSLQEMHTHIDKTYFSGDWKAPVPATEGIFTRFKEEAIILPKQLSVAEDRAHAMVQHYIKKGHTHIRTHVNVDPHIETKHMEIVTRVLEHYREQITYEIVAFPQHGLLRNGEAFLAIFEKALQMGATHVGGVDPAIVDRNSGTVLQTIFQLAQKYYLGIDIHLHEQNTLGEFQIHQILDEMEQRSFKNDVMISHAFTLADLSEQSLDKLIERMAANQVNVTTTVAIGAGMITIPVKYLYDKGVNVSFGHDSLTDHWSPFGSGDTIQKLNRFIERFGYIDEWHIGQSLKYATGGVTPLNEAGEQQWPKVGDTANGLLVDAVSSAHLIARRCPISTVISKGKIIHEEAIELKGEFR</sequence>
<accession>A0ABW4YHE8</accession>
<feature type="domain" description="Amidohydrolase 3" evidence="1">
    <location>
        <begin position="183"/>
        <end position="332"/>
    </location>
</feature>
<dbReference type="SUPFAM" id="SSF51338">
    <property type="entry name" value="Composite domain of metallo-dependent hydrolases"/>
    <property type="match status" value="1"/>
</dbReference>
<dbReference type="PANTHER" id="PTHR32027:SF9">
    <property type="entry name" value="BLL3847 PROTEIN"/>
    <property type="match status" value="1"/>
</dbReference>
<dbReference type="Pfam" id="PF07969">
    <property type="entry name" value="Amidohydro_3"/>
    <property type="match status" value="1"/>
</dbReference>
<dbReference type="InterPro" id="IPR013108">
    <property type="entry name" value="Amidohydro_3"/>
</dbReference>
<name>A0ABW4YHE8_9BACL</name>
<dbReference type="NCBIfam" id="NF005312">
    <property type="entry name" value="PRK06846.1"/>
    <property type="match status" value="1"/>
</dbReference>
<dbReference type="Proteomes" id="UP001597362">
    <property type="component" value="Unassembled WGS sequence"/>
</dbReference>
<dbReference type="Gene3D" id="2.30.40.10">
    <property type="entry name" value="Urease, subunit C, domain 1"/>
    <property type="match status" value="1"/>
</dbReference>
<dbReference type="SUPFAM" id="SSF51556">
    <property type="entry name" value="Metallo-dependent hydrolases"/>
    <property type="match status" value="1"/>
</dbReference>
<dbReference type="PANTHER" id="PTHR32027">
    <property type="entry name" value="CYTOSINE DEAMINASE"/>
    <property type="match status" value="1"/>
</dbReference>
<evidence type="ECO:0000259" key="1">
    <source>
        <dbReference type="Pfam" id="PF07969"/>
    </source>
</evidence>
<dbReference type="RefSeq" id="WP_377770190.1">
    <property type="nucleotide sequence ID" value="NZ_JBHUHO010000013.1"/>
</dbReference>
<reference evidence="3" key="1">
    <citation type="journal article" date="2019" name="Int. J. Syst. Evol. Microbiol.">
        <title>The Global Catalogue of Microorganisms (GCM) 10K type strain sequencing project: providing services to taxonomists for standard genome sequencing and annotation.</title>
        <authorList>
            <consortium name="The Broad Institute Genomics Platform"/>
            <consortium name="The Broad Institute Genome Sequencing Center for Infectious Disease"/>
            <person name="Wu L."/>
            <person name="Ma J."/>
        </authorList>
    </citation>
    <scope>NUCLEOTIDE SEQUENCE [LARGE SCALE GENOMIC DNA]</scope>
    <source>
        <strain evidence="3">GH52</strain>
    </source>
</reference>
<dbReference type="InterPro" id="IPR032466">
    <property type="entry name" value="Metal_Hydrolase"/>
</dbReference>
<keyword evidence="3" id="KW-1185">Reference proteome</keyword>
<evidence type="ECO:0000313" key="3">
    <source>
        <dbReference type="Proteomes" id="UP001597362"/>
    </source>
</evidence>
<gene>
    <name evidence="2" type="ORF">ACFSJH_05375</name>
</gene>
<dbReference type="Gene3D" id="3.20.20.140">
    <property type="entry name" value="Metal-dependent hydrolases"/>
    <property type="match status" value="1"/>
</dbReference>
<dbReference type="EMBL" id="JBHUHO010000013">
    <property type="protein sequence ID" value="MFD2115165.1"/>
    <property type="molecule type" value="Genomic_DNA"/>
</dbReference>
<evidence type="ECO:0000313" key="2">
    <source>
        <dbReference type="EMBL" id="MFD2115165.1"/>
    </source>
</evidence>
<dbReference type="CDD" id="cd01293">
    <property type="entry name" value="Bact_CD"/>
    <property type="match status" value="1"/>
</dbReference>
<comment type="caution">
    <text evidence="2">The sequence shown here is derived from an EMBL/GenBank/DDBJ whole genome shotgun (WGS) entry which is preliminary data.</text>
</comment>
<proteinExistence type="predicted"/>
<organism evidence="2 3">
    <name type="scientific">Paenibacillus yanchengensis</name>
    <dbReference type="NCBI Taxonomy" id="2035833"/>
    <lineage>
        <taxon>Bacteria</taxon>
        <taxon>Bacillati</taxon>
        <taxon>Bacillota</taxon>
        <taxon>Bacilli</taxon>
        <taxon>Bacillales</taxon>
        <taxon>Paenibacillaceae</taxon>
        <taxon>Paenibacillus</taxon>
    </lineage>
</organism>
<dbReference type="InterPro" id="IPR011059">
    <property type="entry name" value="Metal-dep_hydrolase_composite"/>
</dbReference>
<dbReference type="InterPro" id="IPR052349">
    <property type="entry name" value="Metallo-hydrolase_Enzymes"/>
</dbReference>
<protein>
    <submittedName>
        <fullName evidence="2">Amidohydrolase</fullName>
    </submittedName>
</protein>